<name>A0A1A8XMM5_9PROT</name>
<evidence type="ECO:0000313" key="3">
    <source>
        <dbReference type="EMBL" id="SBT05667.1"/>
    </source>
</evidence>
<gene>
    <name evidence="3" type="ORF">ACCAA_260042</name>
</gene>
<dbReference type="Proteomes" id="UP000199169">
    <property type="component" value="Unassembled WGS sequence"/>
</dbReference>
<feature type="domain" description="Phosphatidic acid phosphatase type 2/haloperoxidase" evidence="2">
    <location>
        <begin position="346"/>
        <end position="440"/>
    </location>
</feature>
<accession>A0A1A8XMM5</accession>
<evidence type="ECO:0000259" key="2">
    <source>
        <dbReference type="Pfam" id="PF01569"/>
    </source>
</evidence>
<dbReference type="SUPFAM" id="SSF48317">
    <property type="entry name" value="Acid phosphatase/Vanadium-dependent haloperoxidase"/>
    <property type="match status" value="1"/>
</dbReference>
<dbReference type="PANTHER" id="PTHR34599:SF1">
    <property type="entry name" value="PHOSPHATIDIC ACID PHOSPHATASE TYPE 2_HALOPEROXIDASE DOMAIN-CONTAINING PROTEIN"/>
    <property type="match status" value="1"/>
</dbReference>
<keyword evidence="1" id="KW-0732">Signal</keyword>
<dbReference type="Gene3D" id="1.10.606.20">
    <property type="match status" value="1"/>
</dbReference>
<dbReference type="AlphaFoldDB" id="A0A1A8XMM5"/>
<dbReference type="InterPro" id="IPR052559">
    <property type="entry name" value="V-haloperoxidase"/>
</dbReference>
<feature type="chain" id="PRO_5008381577" evidence="1">
    <location>
        <begin position="27"/>
        <end position="461"/>
    </location>
</feature>
<dbReference type="InterPro" id="IPR036938">
    <property type="entry name" value="PAP2/HPO_sf"/>
</dbReference>
<evidence type="ECO:0000256" key="1">
    <source>
        <dbReference type="SAM" id="SignalP"/>
    </source>
</evidence>
<dbReference type="EMBL" id="FLQX01000101">
    <property type="protein sequence ID" value="SBT05667.1"/>
    <property type="molecule type" value="Genomic_DNA"/>
</dbReference>
<dbReference type="PANTHER" id="PTHR34599">
    <property type="entry name" value="PEROXIDASE-RELATED"/>
    <property type="match status" value="1"/>
</dbReference>
<proteinExistence type="predicted"/>
<keyword evidence="4" id="KW-1185">Reference proteome</keyword>
<organism evidence="3 4">
    <name type="scientific">Candidatus Accumulibacter aalborgensis</name>
    <dbReference type="NCBI Taxonomy" id="1860102"/>
    <lineage>
        <taxon>Bacteria</taxon>
        <taxon>Pseudomonadati</taxon>
        <taxon>Pseudomonadota</taxon>
        <taxon>Betaproteobacteria</taxon>
        <taxon>Candidatus Accumulibacter</taxon>
    </lineage>
</organism>
<sequence>MPYRRNLSHALPRFLGALLFCAAGLAAEVPHAPASDPSHWVKWLPQGDPRDEATMPENFASPPLTMAAGESTRQRFATEVLARKWATGPASLPWNGLALELIVKYQQNPLRAVRVLAHVHAAAHDAVVRLATTTSSEAAQAVAVQAASAAVLAHFYPRESPGRIEAIGVGAMLAVAARAGVSPEDLTFARAAGRRAAADAIRRVLDDGAGASWNPADRPAAGPSVWRAAPPLNLYNPTEPLAGKWRTWALADGSEIQPPPPPEFASERYRDEVREVLQVSRALTAEQKRIADDWNLDKGSVTPPGVWNRKAMALVAQHGLDTAQAARVLAALNVAMSDALVACWQAKFAHWTVRPVTVIREQLDADFLPYLFTPPFPSYVSGHAAASGAAAEVLAAFFPEDAGELRASADEAALSRLYGGIHLRSDNEEGLRLGRAVGRRVLERSRRTDGAPASGTPSGAQ</sequence>
<dbReference type="CDD" id="cd03398">
    <property type="entry name" value="PAP2_haloperoxidase"/>
    <property type="match status" value="1"/>
</dbReference>
<feature type="signal peptide" evidence="1">
    <location>
        <begin position="1"/>
        <end position="26"/>
    </location>
</feature>
<dbReference type="STRING" id="1860102.ACCAA_260042"/>
<reference evidence="3 4" key="1">
    <citation type="submission" date="2016-06" db="EMBL/GenBank/DDBJ databases">
        <authorList>
            <person name="Kjaerup R.B."/>
            <person name="Dalgaard T.S."/>
            <person name="Juul-Madsen H.R."/>
        </authorList>
    </citation>
    <scope>NUCLEOTIDE SEQUENCE [LARGE SCALE GENOMIC DNA]</scope>
    <source>
        <strain evidence="3">3</strain>
    </source>
</reference>
<dbReference type="Pfam" id="PF01569">
    <property type="entry name" value="PAP2"/>
    <property type="match status" value="1"/>
</dbReference>
<evidence type="ECO:0000313" key="4">
    <source>
        <dbReference type="Proteomes" id="UP000199169"/>
    </source>
</evidence>
<protein>
    <submittedName>
        <fullName evidence="3">Putative Phosphoesterase PA-phosphatase related protein</fullName>
    </submittedName>
</protein>
<dbReference type="InterPro" id="IPR000326">
    <property type="entry name" value="PAP2/HPO"/>
</dbReference>